<evidence type="ECO:0000313" key="1">
    <source>
        <dbReference type="EMBL" id="CNT73414.1"/>
    </source>
</evidence>
<sequence>MRMVGKQRRRPTGVNKENRPVIVKAFLADAVYQTRHRFAGIYRIQQHPLQARQQFHRLHPRVIWHAVTRGKIVIP</sequence>
<organism evidence="1 2">
    <name type="scientific">Salmonella enterica subsp. enterica serovar Bovismorbificans</name>
    <dbReference type="NCBI Taxonomy" id="58097"/>
    <lineage>
        <taxon>Bacteria</taxon>
        <taxon>Pseudomonadati</taxon>
        <taxon>Pseudomonadota</taxon>
        <taxon>Gammaproteobacteria</taxon>
        <taxon>Enterobacterales</taxon>
        <taxon>Enterobacteriaceae</taxon>
        <taxon>Salmonella</taxon>
    </lineage>
</organism>
<proteinExistence type="predicted"/>
<accession>A0A655BRV2</accession>
<evidence type="ECO:0000313" key="2">
    <source>
        <dbReference type="Proteomes" id="UP000039541"/>
    </source>
</evidence>
<name>A0A655BRV2_SALET</name>
<reference evidence="1 2" key="1">
    <citation type="submission" date="2015-03" db="EMBL/GenBank/DDBJ databases">
        <authorList>
            <consortium name="Pathogen Informatics"/>
        </authorList>
    </citation>
    <scope>NUCLEOTIDE SEQUENCE [LARGE SCALE GENOMIC DNA]</scope>
    <source>
        <strain evidence="1 2">3476</strain>
    </source>
</reference>
<dbReference type="EMBL" id="CQPC01000007">
    <property type="protein sequence ID" value="CNT73414.1"/>
    <property type="molecule type" value="Genomic_DNA"/>
</dbReference>
<dbReference type="Proteomes" id="UP000039541">
    <property type="component" value="Unassembled WGS sequence"/>
</dbReference>
<gene>
    <name evidence="1" type="ORF">ERS008202_00810</name>
</gene>
<dbReference type="AlphaFoldDB" id="A0A655BRV2"/>
<protein>
    <submittedName>
        <fullName evidence="1">Uncharacterized protein</fullName>
    </submittedName>
</protein>